<gene>
    <name evidence="4" type="ORF">BKA21_003092</name>
    <name evidence="3" type="ORF">Col01nite_25790</name>
</gene>
<accession>A0A7Y9JY78</accession>
<dbReference type="Proteomes" id="UP000618382">
    <property type="component" value="Unassembled WGS sequence"/>
</dbReference>
<evidence type="ECO:0000259" key="2">
    <source>
        <dbReference type="Pfam" id="PF24551"/>
    </source>
</evidence>
<proteinExistence type="predicted"/>
<feature type="domain" description="Histone acetyltransferase Rv0428c-like SH3" evidence="2">
    <location>
        <begin position="1"/>
        <end position="57"/>
    </location>
</feature>
<evidence type="ECO:0000313" key="6">
    <source>
        <dbReference type="Proteomes" id="UP000618382"/>
    </source>
</evidence>
<reference evidence="3 6" key="2">
    <citation type="submission" date="2021-01" db="EMBL/GenBank/DDBJ databases">
        <title>Whole genome shotgun sequence of Cellulomonas oligotrophica NBRC 109435.</title>
        <authorList>
            <person name="Komaki H."/>
            <person name="Tamura T."/>
        </authorList>
    </citation>
    <scope>NUCLEOTIDE SEQUENCE [LARGE SCALE GENOMIC DNA]</scope>
    <source>
        <strain evidence="3 6">NBRC 109435</strain>
    </source>
</reference>
<dbReference type="InterPro" id="IPR056934">
    <property type="entry name" value="SH3_Rv0428c"/>
</dbReference>
<dbReference type="EMBL" id="JACCBK010000001">
    <property type="protein sequence ID" value="NYD87543.1"/>
    <property type="molecule type" value="Genomic_DNA"/>
</dbReference>
<comment type="caution">
    <text evidence="4">The sequence shown here is derived from an EMBL/GenBank/DDBJ whole genome shotgun (WGS) entry which is preliminary data.</text>
</comment>
<dbReference type="Proteomes" id="UP000577956">
    <property type="component" value="Unassembled WGS sequence"/>
</dbReference>
<dbReference type="EMBL" id="BONN01000007">
    <property type="protein sequence ID" value="GIG33420.1"/>
    <property type="molecule type" value="Genomic_DNA"/>
</dbReference>
<evidence type="ECO:0000256" key="1">
    <source>
        <dbReference type="SAM" id="MobiDB-lite"/>
    </source>
</evidence>
<reference evidence="4 5" key="1">
    <citation type="submission" date="2020-07" db="EMBL/GenBank/DDBJ databases">
        <title>Sequencing the genomes of 1000 actinobacteria strains.</title>
        <authorList>
            <person name="Klenk H.-P."/>
        </authorList>
    </citation>
    <scope>NUCLEOTIDE SEQUENCE [LARGE SCALE GENOMIC DNA]</scope>
    <source>
        <strain evidence="4 5">DSM 24482</strain>
    </source>
</reference>
<feature type="region of interest" description="Disordered" evidence="1">
    <location>
        <begin position="58"/>
        <end position="81"/>
    </location>
</feature>
<evidence type="ECO:0000313" key="4">
    <source>
        <dbReference type="EMBL" id="NYD87543.1"/>
    </source>
</evidence>
<dbReference type="AlphaFoldDB" id="A0A7Y9JY78"/>
<organism evidence="4 5">
    <name type="scientific">Cellulomonas oligotrophica</name>
    <dbReference type="NCBI Taxonomy" id="931536"/>
    <lineage>
        <taxon>Bacteria</taxon>
        <taxon>Bacillati</taxon>
        <taxon>Actinomycetota</taxon>
        <taxon>Actinomycetes</taxon>
        <taxon>Micrococcales</taxon>
        <taxon>Cellulomonadaceae</taxon>
        <taxon>Cellulomonas</taxon>
    </lineage>
</organism>
<sequence length="81" mass="9043">MGERVVVRRRRDLPPDAPAGEPRHTDVLGHVVEIDDDGVTLRTRHGDVVHVPADVIALGKRVPPPPAPRTRRRREDDRPAP</sequence>
<dbReference type="RefSeq" id="WP_140459865.1">
    <property type="nucleotide sequence ID" value="NZ_BAABFI010000012.1"/>
</dbReference>
<keyword evidence="6" id="KW-1185">Reference proteome</keyword>
<evidence type="ECO:0000313" key="5">
    <source>
        <dbReference type="Proteomes" id="UP000577956"/>
    </source>
</evidence>
<protein>
    <recommendedName>
        <fullName evidence="2">Histone acetyltransferase Rv0428c-like SH3 domain-containing protein</fullName>
    </recommendedName>
</protein>
<name>A0A7Y9JY78_9CELL</name>
<feature type="region of interest" description="Disordered" evidence="1">
    <location>
        <begin position="1"/>
        <end position="24"/>
    </location>
</feature>
<dbReference type="Pfam" id="PF24551">
    <property type="entry name" value="SH3_Rv0428c"/>
    <property type="match status" value="1"/>
</dbReference>
<evidence type="ECO:0000313" key="3">
    <source>
        <dbReference type="EMBL" id="GIG33420.1"/>
    </source>
</evidence>